<keyword evidence="5" id="KW-0175">Coiled coil</keyword>
<dbReference type="Proteomes" id="UP001172101">
    <property type="component" value="Unassembled WGS sequence"/>
</dbReference>
<dbReference type="InterPro" id="IPR050598">
    <property type="entry name" value="AminoAcid_Transporter"/>
</dbReference>
<feature type="transmembrane region" description="Helical" evidence="6">
    <location>
        <begin position="96"/>
        <end position="123"/>
    </location>
</feature>
<proteinExistence type="predicted"/>
<dbReference type="GeneID" id="85317691"/>
<feature type="transmembrane region" description="Helical" evidence="6">
    <location>
        <begin position="227"/>
        <end position="248"/>
    </location>
</feature>
<feature type="transmembrane region" description="Helical" evidence="6">
    <location>
        <begin position="156"/>
        <end position="179"/>
    </location>
</feature>
<accession>A0AA40DWT5</accession>
<comment type="caution">
    <text evidence="7">The sequence shown here is derived from an EMBL/GenBank/DDBJ whole genome shotgun (WGS) entry which is preliminary data.</text>
</comment>
<keyword evidence="8" id="KW-1185">Reference proteome</keyword>
<keyword evidence="2 6" id="KW-0812">Transmembrane</keyword>
<feature type="transmembrane region" description="Helical" evidence="6">
    <location>
        <begin position="56"/>
        <end position="76"/>
    </location>
</feature>
<evidence type="ECO:0000313" key="8">
    <source>
        <dbReference type="Proteomes" id="UP001172101"/>
    </source>
</evidence>
<protein>
    <submittedName>
        <fullName evidence="7">Amino acid permease-domain-containing protein</fullName>
    </submittedName>
</protein>
<evidence type="ECO:0000313" key="7">
    <source>
        <dbReference type="EMBL" id="KAK0718505.1"/>
    </source>
</evidence>
<evidence type="ECO:0000256" key="5">
    <source>
        <dbReference type="SAM" id="Coils"/>
    </source>
</evidence>
<evidence type="ECO:0000256" key="2">
    <source>
        <dbReference type="ARBA" id="ARBA00022692"/>
    </source>
</evidence>
<evidence type="ECO:0000256" key="1">
    <source>
        <dbReference type="ARBA" id="ARBA00004141"/>
    </source>
</evidence>
<reference evidence="7" key="1">
    <citation type="submission" date="2023-06" db="EMBL/GenBank/DDBJ databases">
        <title>Genome-scale phylogeny and comparative genomics of the fungal order Sordariales.</title>
        <authorList>
            <consortium name="Lawrence Berkeley National Laboratory"/>
            <person name="Hensen N."/>
            <person name="Bonometti L."/>
            <person name="Westerberg I."/>
            <person name="Brannstrom I.O."/>
            <person name="Guillou S."/>
            <person name="Cros-Aarteil S."/>
            <person name="Calhoun S."/>
            <person name="Haridas S."/>
            <person name="Kuo A."/>
            <person name="Mondo S."/>
            <person name="Pangilinan J."/>
            <person name="Riley R."/>
            <person name="LaButti K."/>
            <person name="Andreopoulos B."/>
            <person name="Lipzen A."/>
            <person name="Chen C."/>
            <person name="Yanf M."/>
            <person name="Daum C."/>
            <person name="Ng V."/>
            <person name="Clum A."/>
            <person name="Steindorff A."/>
            <person name="Ohm R."/>
            <person name="Martin F."/>
            <person name="Silar P."/>
            <person name="Natvig D."/>
            <person name="Lalanne C."/>
            <person name="Gautier V."/>
            <person name="Ament-velasquez S.L."/>
            <person name="Kruys A."/>
            <person name="Hutchinson M.I."/>
            <person name="Powell A.J."/>
            <person name="Barry K."/>
            <person name="Miller A.N."/>
            <person name="Grigoriev I.V."/>
            <person name="Debuchy R."/>
            <person name="Gladieux P."/>
            <person name="Thoren M.H."/>
            <person name="Johannesson H."/>
        </authorList>
    </citation>
    <scope>NUCLEOTIDE SEQUENCE</scope>
    <source>
        <strain evidence="7">SMH2392-1A</strain>
    </source>
</reference>
<feature type="coiled-coil region" evidence="5">
    <location>
        <begin position="23"/>
        <end position="50"/>
    </location>
</feature>
<keyword evidence="4 6" id="KW-0472">Membrane</keyword>
<feature type="transmembrane region" description="Helical" evidence="6">
    <location>
        <begin position="444"/>
        <end position="465"/>
    </location>
</feature>
<sequence length="624" mass="69343">MEGQQQRQPPAEMGIDVADADEHQLQTLTREELQERIQQYNEQRERFDVAPTRNQLLGPFTVFCLIMNRTIASGIFTQPVNVLRGAGSSGVALLLWVVAGLIILCIVTGWIELALTIPLHYIFRNGNWMRISAPRSGGDKNYLEYIFKRPRYLMKCVFGIAFIIFGNLAGNALQFGIFMSVAIDPLCQEKDGCLKQGRVVGWGVSVLTFCALINITTRKYAIGLNNFFAVVKVAFVVVLAFMGIIYGSTHGDTCRQISWQNHGDSGKLGDVTMALFFAMYPYTGYEQPFYVLAEVSQPQKSFAKSTLIAMITALVLFPLVNVSYLCMTPYVGNDALPENIVISFFERISGGTGTESTGSIRGVALLLAFFIFGNLMAQTYTAARVKQEIAKEGILPWSLAFATGNDTLLSRLGPWSGPAGDKLQPQQYQHAVSNLDAHREQSPIAATALHWIFEILLVLAVGLSVEPSKAYRLLTYLYTFVIVGVLGLFTVGGLLYLKIDSIVAGRRSRNWRAKTEWRPWLDPLPAFIATVALAFMLTTAFVPPSDRDQDAVPNWIGPTVGWASIGLGVLWYLGLLFVQWAGRWKLDTKRLPVVEIDEDGQAIQRAELVEHNHIPTEGGLRRRR</sequence>
<dbReference type="RefSeq" id="XP_060297298.1">
    <property type="nucleotide sequence ID" value="XM_060434421.1"/>
</dbReference>
<dbReference type="GO" id="GO:0016020">
    <property type="term" value="C:membrane"/>
    <property type="evidence" value="ECO:0007669"/>
    <property type="project" value="UniProtKB-SubCell"/>
</dbReference>
<dbReference type="PANTHER" id="PTHR11785">
    <property type="entry name" value="AMINO ACID TRANSPORTER"/>
    <property type="match status" value="1"/>
</dbReference>
<feature type="transmembrane region" description="Helical" evidence="6">
    <location>
        <begin position="199"/>
        <end position="215"/>
    </location>
</feature>
<evidence type="ECO:0000256" key="4">
    <source>
        <dbReference type="ARBA" id="ARBA00023136"/>
    </source>
</evidence>
<evidence type="ECO:0000256" key="3">
    <source>
        <dbReference type="ARBA" id="ARBA00022989"/>
    </source>
</evidence>
<feature type="transmembrane region" description="Helical" evidence="6">
    <location>
        <begin position="477"/>
        <end position="499"/>
    </location>
</feature>
<name>A0AA40DWT5_9PEZI</name>
<organism evidence="7 8">
    <name type="scientific">Lasiosphaeria miniovina</name>
    <dbReference type="NCBI Taxonomy" id="1954250"/>
    <lineage>
        <taxon>Eukaryota</taxon>
        <taxon>Fungi</taxon>
        <taxon>Dikarya</taxon>
        <taxon>Ascomycota</taxon>
        <taxon>Pezizomycotina</taxon>
        <taxon>Sordariomycetes</taxon>
        <taxon>Sordariomycetidae</taxon>
        <taxon>Sordariales</taxon>
        <taxon>Lasiosphaeriaceae</taxon>
        <taxon>Lasiosphaeria</taxon>
    </lineage>
</organism>
<dbReference type="GO" id="GO:0015179">
    <property type="term" value="F:L-amino acid transmembrane transporter activity"/>
    <property type="evidence" value="ECO:0007669"/>
    <property type="project" value="TreeGrafter"/>
</dbReference>
<dbReference type="AlphaFoldDB" id="A0AA40DWT5"/>
<dbReference type="EMBL" id="JAUIRO010000004">
    <property type="protein sequence ID" value="KAK0718505.1"/>
    <property type="molecule type" value="Genomic_DNA"/>
</dbReference>
<feature type="transmembrane region" description="Helical" evidence="6">
    <location>
        <begin position="306"/>
        <end position="325"/>
    </location>
</feature>
<comment type="subcellular location">
    <subcellularLocation>
        <location evidence="1">Membrane</location>
        <topology evidence="1">Multi-pass membrane protein</topology>
    </subcellularLocation>
</comment>
<feature type="transmembrane region" description="Helical" evidence="6">
    <location>
        <begin position="520"/>
        <end position="542"/>
    </location>
</feature>
<feature type="transmembrane region" description="Helical" evidence="6">
    <location>
        <begin position="268"/>
        <end position="285"/>
    </location>
</feature>
<dbReference type="PANTHER" id="PTHR11785:SF382">
    <property type="entry name" value="LOW-AFFINITY METHIONINE PERMEASE"/>
    <property type="match status" value="1"/>
</dbReference>
<evidence type="ECO:0000256" key="6">
    <source>
        <dbReference type="SAM" id="Phobius"/>
    </source>
</evidence>
<dbReference type="PIRSF" id="PIRSF006060">
    <property type="entry name" value="AA_transporter"/>
    <property type="match status" value="1"/>
</dbReference>
<gene>
    <name evidence="7" type="ORF">B0T26DRAFT_332321</name>
</gene>
<keyword evidence="3 6" id="KW-1133">Transmembrane helix</keyword>
<dbReference type="Pfam" id="PF13520">
    <property type="entry name" value="AA_permease_2"/>
    <property type="match status" value="1"/>
</dbReference>
<dbReference type="Gene3D" id="1.20.1740.10">
    <property type="entry name" value="Amino acid/polyamine transporter I"/>
    <property type="match status" value="1"/>
</dbReference>
<feature type="transmembrane region" description="Helical" evidence="6">
    <location>
        <begin position="359"/>
        <end position="377"/>
    </location>
</feature>
<feature type="transmembrane region" description="Helical" evidence="6">
    <location>
        <begin position="562"/>
        <end position="581"/>
    </location>
</feature>
<dbReference type="InterPro" id="IPR002293">
    <property type="entry name" value="AA/rel_permease1"/>
</dbReference>